<reference evidence="1 2" key="1">
    <citation type="submission" date="2015-12" db="EMBL/GenBank/DDBJ databases">
        <title>Genome sequence of Mucilaginibacter gotjawali.</title>
        <authorList>
            <person name="Lee J.S."/>
            <person name="Lee K.C."/>
            <person name="Kim K.K."/>
            <person name="Lee B.W."/>
        </authorList>
    </citation>
    <scope>NUCLEOTIDE SEQUENCE [LARGE SCALE GENOMIC DNA]</scope>
    <source>
        <strain evidence="1 2">SA3-7</strain>
    </source>
</reference>
<dbReference type="AlphaFoldDB" id="A0A0X8X6L9"/>
<dbReference type="EMBL" id="AP017313">
    <property type="protein sequence ID" value="BAU54474.1"/>
    <property type="molecule type" value="Genomic_DNA"/>
</dbReference>
<dbReference type="Proteomes" id="UP000218263">
    <property type="component" value="Chromosome"/>
</dbReference>
<evidence type="ECO:0000313" key="2">
    <source>
        <dbReference type="Proteomes" id="UP000218263"/>
    </source>
</evidence>
<evidence type="ECO:0000313" key="1">
    <source>
        <dbReference type="EMBL" id="BAU54474.1"/>
    </source>
</evidence>
<keyword evidence="2" id="KW-1185">Reference proteome</keyword>
<sequence>MLFFGYSKNNIDNKVSSGANLRKDLSAGPEKSRSLGLYADSRARIGGVGFYL</sequence>
<gene>
    <name evidence="1" type="ORF">MgSA37_02650</name>
</gene>
<organism evidence="1 2">
    <name type="scientific">Mucilaginibacter gotjawali</name>
    <dbReference type="NCBI Taxonomy" id="1550579"/>
    <lineage>
        <taxon>Bacteria</taxon>
        <taxon>Pseudomonadati</taxon>
        <taxon>Bacteroidota</taxon>
        <taxon>Sphingobacteriia</taxon>
        <taxon>Sphingobacteriales</taxon>
        <taxon>Sphingobacteriaceae</taxon>
        <taxon>Mucilaginibacter</taxon>
    </lineage>
</organism>
<proteinExistence type="predicted"/>
<dbReference type="KEGG" id="mgot:MgSA37_02650"/>
<accession>A0A0X8X6L9</accession>
<protein>
    <submittedName>
        <fullName evidence="1">Uncharacterized protein</fullName>
    </submittedName>
</protein>
<name>A0A0X8X6L9_9SPHI</name>